<gene>
    <name evidence="1" type="primary">bv28d</name>
</gene>
<organism evidence="1">
    <name type="scientific">Chelonus inanitus</name>
    <dbReference type="NCBI Taxonomy" id="49201"/>
    <lineage>
        <taxon>Eukaryota</taxon>
        <taxon>Metazoa</taxon>
        <taxon>Ecdysozoa</taxon>
        <taxon>Arthropoda</taxon>
        <taxon>Hexapoda</taxon>
        <taxon>Insecta</taxon>
        <taxon>Pterygota</taxon>
        <taxon>Neoptera</taxon>
        <taxon>Endopterygota</taxon>
        <taxon>Hymenoptera</taxon>
        <taxon>Apocrita</taxon>
        <taxon>Ichneumonoidea</taxon>
        <taxon>Braconidae</taxon>
        <taxon>Cheloninae</taxon>
        <taxon>Chelonus</taxon>
    </lineage>
</organism>
<protein>
    <submittedName>
        <fullName evidence="1">BVpp28d protein</fullName>
    </submittedName>
</protein>
<sequence length="245" mass="28502">FGTRDDHNPLLEVQKNLQIILSKVVNRVHQTANEYLRQLRAYYYEYLKVHNNLSGNPPGLNLNLSDQTFNRIDYEYRNLEKTLKKISKHISVEFEYAAETGKDVIFYFQKCLSITHDIENAQLLPESLEKNQKLSKLYKKYRKAVDKYNKFANEFNTCVLDFQTLTTNLERGLIVIPSKTSNKSYSISREQIQDWVNRLGENDEISQLRNEIKQKLAANLPPIAPLDMTSLNLTPIATMSVPKQE</sequence>
<evidence type="ECO:0000313" key="1">
    <source>
        <dbReference type="EMBL" id="CBA62636.2"/>
    </source>
</evidence>
<reference evidence="1" key="1">
    <citation type="submission" date="2009-08" db="EMBL/GenBank/DDBJ databases">
        <title>Identification of bracovirus particle proteins and analysis of their transcript levels at the stage of virion formation.</title>
        <authorList>
            <person name="Wetterwald C."/>
            <person name="Roth T."/>
            <person name="Kaeslin M."/>
            <person name="Anaheim M."/>
            <person name="Wespi G."/>
            <person name="Heller M."/>
            <person name="Meser P."/>
            <person name="Roditi I."/>
            <person name="Pfister-Wilhelm R."/>
            <person name="Bezier A."/>
            <person name="Gyapay G."/>
            <person name="Drezen J.M."/>
            <person name="Lanzrein B."/>
        </authorList>
    </citation>
    <scope>NUCLEOTIDE SEQUENCE</scope>
    <source>
        <tissue evidence="1">Ovary</tissue>
    </source>
</reference>
<name>D7FB41_9HYME</name>
<dbReference type="AlphaFoldDB" id="D7FB41"/>
<dbReference type="InterPro" id="IPR027267">
    <property type="entry name" value="AH/BAR_dom_sf"/>
</dbReference>
<dbReference type="SUPFAM" id="SSF103657">
    <property type="entry name" value="BAR/IMD domain-like"/>
    <property type="match status" value="1"/>
</dbReference>
<proteinExistence type="evidence at transcript level"/>
<accession>D7FB41</accession>
<dbReference type="EMBL" id="FN543448">
    <property type="protein sequence ID" value="CBA62636.2"/>
    <property type="molecule type" value="mRNA"/>
</dbReference>
<feature type="non-terminal residue" evidence="1">
    <location>
        <position position="1"/>
    </location>
</feature>